<keyword evidence="13" id="KW-1185">Reference proteome</keyword>
<dbReference type="RefSeq" id="WP_079702316.1">
    <property type="nucleotide sequence ID" value="NZ_FUYR01000001.1"/>
</dbReference>
<dbReference type="Pfam" id="PF00288">
    <property type="entry name" value="GHMP_kinases_N"/>
    <property type="match status" value="1"/>
</dbReference>
<feature type="binding site" evidence="9">
    <location>
        <begin position="90"/>
        <end position="100"/>
    </location>
    <ligand>
        <name>ATP</name>
        <dbReference type="ChEBI" id="CHEBI:30616"/>
    </ligand>
</feature>
<dbReference type="Pfam" id="PF08544">
    <property type="entry name" value="GHMP_kinases_C"/>
    <property type="match status" value="1"/>
</dbReference>
<feature type="domain" description="GHMP kinase N-terminal" evidence="10">
    <location>
        <begin position="63"/>
        <end position="137"/>
    </location>
</feature>
<feature type="active site" evidence="9">
    <location>
        <position position="132"/>
    </location>
</feature>
<dbReference type="InterPro" id="IPR020568">
    <property type="entry name" value="Ribosomal_Su5_D2-typ_SF"/>
</dbReference>
<dbReference type="UniPathway" id="UPA00056">
    <property type="reaction ID" value="UER00094"/>
</dbReference>
<keyword evidence="5 9" id="KW-0547">Nucleotide-binding</keyword>
<evidence type="ECO:0000256" key="6">
    <source>
        <dbReference type="ARBA" id="ARBA00022777"/>
    </source>
</evidence>
<dbReference type="InterPro" id="IPR004424">
    <property type="entry name" value="IspE"/>
</dbReference>
<reference evidence="13" key="1">
    <citation type="submission" date="2017-02" db="EMBL/GenBank/DDBJ databases">
        <authorList>
            <person name="Varghese N."/>
            <person name="Submissions S."/>
        </authorList>
    </citation>
    <scope>NUCLEOTIDE SEQUENCE [LARGE SCALE GENOMIC DNA]</scope>
    <source>
        <strain evidence="13">DSM 22385</strain>
    </source>
</reference>
<comment type="pathway">
    <text evidence="9">Isoprenoid biosynthesis; isopentenyl diphosphate biosynthesis via DXP pathway; isopentenyl diphosphate from 1-deoxy-D-xylulose 5-phosphate: step 3/6.</text>
</comment>
<dbReference type="EC" id="2.7.1.148" evidence="2 9"/>
<dbReference type="Gene3D" id="3.30.70.890">
    <property type="entry name" value="GHMP kinase, C-terminal domain"/>
    <property type="match status" value="1"/>
</dbReference>
<dbReference type="GO" id="GO:0005524">
    <property type="term" value="F:ATP binding"/>
    <property type="evidence" value="ECO:0007669"/>
    <property type="project" value="UniProtKB-UniRule"/>
</dbReference>
<proteinExistence type="inferred from homology"/>
<comment type="catalytic activity">
    <reaction evidence="9">
        <text>4-CDP-2-C-methyl-D-erythritol + ATP = 4-CDP-2-C-methyl-D-erythritol 2-phosphate + ADP + H(+)</text>
        <dbReference type="Rhea" id="RHEA:18437"/>
        <dbReference type="ChEBI" id="CHEBI:15378"/>
        <dbReference type="ChEBI" id="CHEBI:30616"/>
        <dbReference type="ChEBI" id="CHEBI:57823"/>
        <dbReference type="ChEBI" id="CHEBI:57919"/>
        <dbReference type="ChEBI" id="CHEBI:456216"/>
        <dbReference type="EC" id="2.7.1.148"/>
    </reaction>
</comment>
<evidence type="ECO:0000256" key="5">
    <source>
        <dbReference type="ARBA" id="ARBA00022741"/>
    </source>
</evidence>
<dbReference type="HAMAP" id="MF_00061">
    <property type="entry name" value="IspE"/>
    <property type="match status" value="1"/>
</dbReference>
<keyword evidence="4 9" id="KW-0808">Transferase</keyword>
<keyword evidence="9" id="KW-0414">Isoprene biosynthesis</keyword>
<evidence type="ECO:0000259" key="10">
    <source>
        <dbReference type="Pfam" id="PF00288"/>
    </source>
</evidence>
<dbReference type="NCBIfam" id="TIGR00154">
    <property type="entry name" value="ispE"/>
    <property type="match status" value="1"/>
</dbReference>
<dbReference type="EMBL" id="FUYR01000001">
    <property type="protein sequence ID" value="SKB39085.1"/>
    <property type="molecule type" value="Genomic_DNA"/>
</dbReference>
<evidence type="ECO:0000256" key="4">
    <source>
        <dbReference type="ARBA" id="ARBA00022679"/>
    </source>
</evidence>
<dbReference type="Proteomes" id="UP000189981">
    <property type="component" value="Unassembled WGS sequence"/>
</dbReference>
<dbReference type="STRING" id="572036.SAMN05661099_1065"/>
<feature type="domain" description="GHMP kinase C-terminal" evidence="11">
    <location>
        <begin position="190"/>
        <end position="256"/>
    </location>
</feature>
<feature type="active site" evidence="9">
    <location>
        <position position="8"/>
    </location>
</feature>
<comment type="function">
    <text evidence="9">Catalyzes the phosphorylation of the position 2 hydroxy group of 4-diphosphocytidyl-2C-methyl-D-erythritol.</text>
</comment>
<evidence type="ECO:0000256" key="1">
    <source>
        <dbReference type="ARBA" id="ARBA00009684"/>
    </source>
</evidence>
<protein>
    <recommendedName>
        <fullName evidence="3 9">4-diphosphocytidyl-2-C-methyl-D-erythritol kinase</fullName>
        <shortName evidence="9">CMK</shortName>
        <ecNumber evidence="2 9">2.7.1.148</ecNumber>
    </recommendedName>
    <alternativeName>
        <fullName evidence="8 9">4-(cytidine-5'-diphospho)-2-C-methyl-D-erythritol kinase</fullName>
    </alternativeName>
</protein>
<dbReference type="PANTHER" id="PTHR43527">
    <property type="entry name" value="4-DIPHOSPHOCYTIDYL-2-C-METHYL-D-ERYTHRITOL KINASE, CHLOROPLASTIC"/>
    <property type="match status" value="1"/>
</dbReference>
<dbReference type="SUPFAM" id="SSF55060">
    <property type="entry name" value="GHMP Kinase, C-terminal domain"/>
    <property type="match status" value="1"/>
</dbReference>
<dbReference type="OrthoDB" id="9809438at2"/>
<evidence type="ECO:0000313" key="13">
    <source>
        <dbReference type="Proteomes" id="UP000189981"/>
    </source>
</evidence>
<evidence type="ECO:0000259" key="11">
    <source>
        <dbReference type="Pfam" id="PF08544"/>
    </source>
</evidence>
<dbReference type="GO" id="GO:0016114">
    <property type="term" value="P:terpenoid biosynthetic process"/>
    <property type="evidence" value="ECO:0007669"/>
    <property type="project" value="UniProtKB-UniRule"/>
</dbReference>
<gene>
    <name evidence="9" type="primary">ispE</name>
    <name evidence="12" type="ORF">SAMN05661099_1065</name>
</gene>
<evidence type="ECO:0000256" key="8">
    <source>
        <dbReference type="ARBA" id="ARBA00032554"/>
    </source>
</evidence>
<name>A0A1T5AVT8_9SPHI</name>
<evidence type="ECO:0000256" key="3">
    <source>
        <dbReference type="ARBA" id="ARBA00017473"/>
    </source>
</evidence>
<evidence type="ECO:0000256" key="7">
    <source>
        <dbReference type="ARBA" id="ARBA00022840"/>
    </source>
</evidence>
<dbReference type="AlphaFoldDB" id="A0A1T5AVT8"/>
<comment type="similarity">
    <text evidence="1 9">Belongs to the GHMP kinase family. IspE subfamily.</text>
</comment>
<dbReference type="InterPro" id="IPR006204">
    <property type="entry name" value="GHMP_kinase_N_dom"/>
</dbReference>
<evidence type="ECO:0000256" key="9">
    <source>
        <dbReference type="HAMAP-Rule" id="MF_00061"/>
    </source>
</evidence>
<dbReference type="InterPro" id="IPR014721">
    <property type="entry name" value="Ribsml_uS5_D2-typ_fold_subgr"/>
</dbReference>
<dbReference type="GO" id="GO:0019288">
    <property type="term" value="P:isopentenyl diphosphate biosynthetic process, methylerythritol 4-phosphate pathway"/>
    <property type="evidence" value="ECO:0007669"/>
    <property type="project" value="UniProtKB-UniRule"/>
</dbReference>
<keyword evidence="7 9" id="KW-0067">ATP-binding</keyword>
<evidence type="ECO:0000313" key="12">
    <source>
        <dbReference type="EMBL" id="SKB39085.1"/>
    </source>
</evidence>
<keyword evidence="6 9" id="KW-0418">Kinase</keyword>
<dbReference type="PANTHER" id="PTHR43527:SF2">
    <property type="entry name" value="4-DIPHOSPHOCYTIDYL-2-C-METHYL-D-ERYTHRITOL KINASE, CHLOROPLASTIC"/>
    <property type="match status" value="1"/>
</dbReference>
<evidence type="ECO:0000256" key="2">
    <source>
        <dbReference type="ARBA" id="ARBA00012052"/>
    </source>
</evidence>
<dbReference type="Gene3D" id="3.30.230.10">
    <property type="match status" value="1"/>
</dbReference>
<dbReference type="InterPro" id="IPR036554">
    <property type="entry name" value="GHMP_kinase_C_sf"/>
</dbReference>
<sequence length="267" mass="29562">MIAFPNAKINIGLNIVRKRSDGYHDLETVFYPVMIKDVLEVVEDRELSFNSSGIAVPGRPEDNICLKAYKLLSHDIKLPPVKIHLHKNIPIGAGLGGGSADASFFIKLMNEKFTLGLSIEKMENYASQLGADCPFFIRNQPVYAIEKGDKFENVRLDLSGYQLVLVMPDIHIPTSAAFRDISPSPSTKSLKDLIKNNISEWKDSISNDFEPGIMKHFPEILSIKESLYDAGAVYASMSGSGSSVYGIFNAPVKLEELEEGNRVFYGV</sequence>
<accession>A0A1T5AVT8</accession>
<dbReference type="InterPro" id="IPR013750">
    <property type="entry name" value="GHMP_kinase_C_dom"/>
</dbReference>
<dbReference type="GO" id="GO:0050515">
    <property type="term" value="F:4-(cytidine 5'-diphospho)-2-C-methyl-D-erythritol kinase activity"/>
    <property type="evidence" value="ECO:0007669"/>
    <property type="project" value="UniProtKB-UniRule"/>
</dbReference>
<organism evidence="12 13">
    <name type="scientific">Daejeonella lutea</name>
    <dbReference type="NCBI Taxonomy" id="572036"/>
    <lineage>
        <taxon>Bacteria</taxon>
        <taxon>Pseudomonadati</taxon>
        <taxon>Bacteroidota</taxon>
        <taxon>Sphingobacteriia</taxon>
        <taxon>Sphingobacteriales</taxon>
        <taxon>Sphingobacteriaceae</taxon>
        <taxon>Daejeonella</taxon>
    </lineage>
</organism>
<dbReference type="SUPFAM" id="SSF54211">
    <property type="entry name" value="Ribosomal protein S5 domain 2-like"/>
    <property type="match status" value="1"/>
</dbReference>
<dbReference type="PIRSF" id="PIRSF010376">
    <property type="entry name" value="IspE"/>
    <property type="match status" value="1"/>
</dbReference>